<dbReference type="AlphaFoldDB" id="A0A9P5AH09"/>
<accession>A0A9P5AH09</accession>
<reference evidence="1" key="1">
    <citation type="journal article" date="2017" name="Mycologia">
        <title>Fusarium algeriense, sp. nov., a novel toxigenic crown rot pathogen of durum wheat from Algeria is nested in the Fusarium burgessii species complex.</title>
        <authorList>
            <person name="Laraba I."/>
            <person name="Keddad A."/>
            <person name="Boureghda H."/>
            <person name="Abdallah N."/>
            <person name="Vaughan M.M."/>
            <person name="Proctor R.H."/>
            <person name="Busman M."/>
            <person name="O'Donnell K."/>
        </authorList>
    </citation>
    <scope>NUCLEOTIDE SEQUENCE</scope>
    <source>
        <strain evidence="1">NRRL 25174</strain>
    </source>
</reference>
<dbReference type="EMBL" id="PVQB02000347">
    <property type="protein sequence ID" value="KAF4338401.1"/>
    <property type="molecule type" value="Genomic_DNA"/>
</dbReference>
<proteinExistence type="predicted"/>
<organism evidence="1 2">
    <name type="scientific">Fusarium beomiforme</name>
    <dbReference type="NCBI Taxonomy" id="44412"/>
    <lineage>
        <taxon>Eukaryota</taxon>
        <taxon>Fungi</taxon>
        <taxon>Dikarya</taxon>
        <taxon>Ascomycota</taxon>
        <taxon>Pezizomycotina</taxon>
        <taxon>Sordariomycetes</taxon>
        <taxon>Hypocreomycetidae</taxon>
        <taxon>Hypocreales</taxon>
        <taxon>Nectriaceae</taxon>
        <taxon>Fusarium</taxon>
        <taxon>Fusarium burgessii species complex</taxon>
    </lineage>
</organism>
<comment type="caution">
    <text evidence="1">The sequence shown here is derived from an EMBL/GenBank/DDBJ whole genome shotgun (WGS) entry which is preliminary data.</text>
</comment>
<reference evidence="1" key="2">
    <citation type="submission" date="2020-02" db="EMBL/GenBank/DDBJ databases">
        <title>Identification and distribution of gene clusters putatively required for synthesis of sphingolipid metabolism inhibitors in phylogenetically diverse species of the filamentous fungus Fusarium.</title>
        <authorList>
            <person name="Kim H.-S."/>
            <person name="Busman M."/>
            <person name="Brown D.W."/>
            <person name="Divon H."/>
            <person name="Uhlig S."/>
            <person name="Proctor R.H."/>
        </authorList>
    </citation>
    <scope>NUCLEOTIDE SEQUENCE</scope>
    <source>
        <strain evidence="1">NRRL 25174</strain>
    </source>
</reference>
<protein>
    <submittedName>
        <fullName evidence="1">Uncharacterized protein</fullName>
    </submittedName>
</protein>
<sequence length="93" mass="9325">MAPLATKFATMTSIASHRASHRYTVFASDFPPATVALAPVAAPALAAENVVVATHVADAPAAAVPAPAAVLAPAAALAPASPHPRDDSYGTWR</sequence>
<name>A0A9P5AH09_9HYPO</name>
<gene>
    <name evidence="1" type="ORF">FBEOM_7670</name>
</gene>
<evidence type="ECO:0000313" key="2">
    <source>
        <dbReference type="Proteomes" id="UP000730481"/>
    </source>
</evidence>
<evidence type="ECO:0000313" key="1">
    <source>
        <dbReference type="EMBL" id="KAF4338401.1"/>
    </source>
</evidence>
<keyword evidence="2" id="KW-1185">Reference proteome</keyword>
<dbReference type="Proteomes" id="UP000730481">
    <property type="component" value="Unassembled WGS sequence"/>
</dbReference>